<dbReference type="Proteomes" id="UP001310692">
    <property type="component" value="Unassembled WGS sequence"/>
</dbReference>
<reference evidence="2 3" key="1">
    <citation type="submission" date="2024-01" db="EMBL/GenBank/DDBJ databases">
        <title>Hyphobacterium bacterium isolated from marine sediment.</title>
        <authorList>
            <person name="Zhao S."/>
        </authorList>
    </citation>
    <scope>NUCLEOTIDE SEQUENCE [LARGE SCALE GENOMIC DNA]</scope>
    <source>
        <strain evidence="2 3">Y60-23</strain>
    </source>
</reference>
<feature type="chain" id="PRO_5046984790" description="DUF1579 domain-containing protein" evidence="1">
    <location>
        <begin position="20"/>
        <end position="179"/>
    </location>
</feature>
<protein>
    <recommendedName>
        <fullName evidence="4">DUF1579 domain-containing protein</fullName>
    </recommendedName>
</protein>
<proteinExistence type="predicted"/>
<dbReference type="EMBL" id="JAZDRO010000002">
    <property type="protein sequence ID" value="MEE2566190.1"/>
    <property type="molecule type" value="Genomic_DNA"/>
</dbReference>
<gene>
    <name evidence="2" type="ORF">V0U35_05810</name>
</gene>
<keyword evidence="1" id="KW-0732">Signal</keyword>
<dbReference type="RefSeq" id="WP_330195730.1">
    <property type="nucleotide sequence ID" value="NZ_JAZDRO010000002.1"/>
</dbReference>
<organism evidence="2 3">
    <name type="scientific">Hyphobacterium marinum</name>
    <dbReference type="NCBI Taxonomy" id="3116574"/>
    <lineage>
        <taxon>Bacteria</taxon>
        <taxon>Pseudomonadati</taxon>
        <taxon>Pseudomonadota</taxon>
        <taxon>Alphaproteobacteria</taxon>
        <taxon>Maricaulales</taxon>
        <taxon>Maricaulaceae</taxon>
        <taxon>Hyphobacterium</taxon>
    </lineage>
</organism>
<feature type="signal peptide" evidence="1">
    <location>
        <begin position="1"/>
        <end position="19"/>
    </location>
</feature>
<sequence>MRLAAVLCLLVLVSTPSWSQEQPDDPRPEARAVFEHLSFLQGEWDAENWLARGPNDSETLTFVVTTSSVFDGLGLNSRWVSADSGNWFGTVINTYDPATGTMAVRYFNGNTNRWSLTEQEIELTETGFVTHFSGTDGYGAFEGRTRLERVSDDQYRQTIERKYETTDWFLIDRLEATRR</sequence>
<evidence type="ECO:0008006" key="4">
    <source>
        <dbReference type="Google" id="ProtNLM"/>
    </source>
</evidence>
<evidence type="ECO:0000313" key="2">
    <source>
        <dbReference type="EMBL" id="MEE2566190.1"/>
    </source>
</evidence>
<keyword evidence="3" id="KW-1185">Reference proteome</keyword>
<name>A0ABU7LYV5_9PROT</name>
<evidence type="ECO:0000313" key="3">
    <source>
        <dbReference type="Proteomes" id="UP001310692"/>
    </source>
</evidence>
<comment type="caution">
    <text evidence="2">The sequence shown here is derived from an EMBL/GenBank/DDBJ whole genome shotgun (WGS) entry which is preliminary data.</text>
</comment>
<evidence type="ECO:0000256" key="1">
    <source>
        <dbReference type="SAM" id="SignalP"/>
    </source>
</evidence>
<accession>A0ABU7LYV5</accession>